<organism evidence="1 2">
    <name type="scientific">Halarchaeum grantii</name>
    <dbReference type="NCBI Taxonomy" id="1193105"/>
    <lineage>
        <taxon>Archaea</taxon>
        <taxon>Methanobacteriati</taxon>
        <taxon>Methanobacteriota</taxon>
        <taxon>Stenosarchaea group</taxon>
        <taxon>Halobacteria</taxon>
        <taxon>Halobacteriales</taxon>
        <taxon>Halobacteriaceae</taxon>
    </lineage>
</organism>
<dbReference type="OrthoDB" id="185449at2157"/>
<reference evidence="1 2" key="1">
    <citation type="journal article" date="2019" name="Int. J. Syst. Evol. Microbiol.">
        <title>The Global Catalogue of Microorganisms (GCM) 10K type strain sequencing project: providing services to taxonomists for standard genome sequencing and annotation.</title>
        <authorList>
            <consortium name="The Broad Institute Genomics Platform"/>
            <consortium name="The Broad Institute Genome Sequencing Center for Infectious Disease"/>
            <person name="Wu L."/>
            <person name="Ma J."/>
        </authorList>
    </citation>
    <scope>NUCLEOTIDE SEQUENCE [LARGE SCALE GENOMIC DNA]</scope>
    <source>
        <strain evidence="1 2">JCM 19585</strain>
    </source>
</reference>
<comment type="caution">
    <text evidence="1">The sequence shown here is derived from an EMBL/GenBank/DDBJ whole genome shotgun (WGS) entry which is preliminary data.</text>
</comment>
<gene>
    <name evidence="1" type="ORF">GCM10009037_30670</name>
</gene>
<dbReference type="Pfam" id="PF20509">
    <property type="entry name" value="DUF6735"/>
    <property type="match status" value="1"/>
</dbReference>
<dbReference type="RefSeq" id="WP_188884544.1">
    <property type="nucleotide sequence ID" value="NZ_BMPF01000009.1"/>
</dbReference>
<sequence>MGHRALVAYERPDGQYNLHYSHRGAKHLQLKQVLTLGTPFGEDTSENEWTKRVYECLQTASDTSIPTPGRGESRTPTRVWVEPCAVSVTLEEIRRAYLDYLAHEAFYVVGCDDWQLRVTAYRVFWFGLADVATTARRTPTVGHGALRTVAWRDGDPVNDEYVRGEFDALKAVVGDLLDCGVFASDGEALAYLERLFREWSADADSHVTLRESQ</sequence>
<accession>A0A830F6X9</accession>
<evidence type="ECO:0000313" key="1">
    <source>
        <dbReference type="EMBL" id="GGL45141.1"/>
    </source>
</evidence>
<dbReference type="AlphaFoldDB" id="A0A830F6X9"/>
<name>A0A830F6X9_9EURY</name>
<dbReference type="InterPro" id="IPR046622">
    <property type="entry name" value="DUF6735"/>
</dbReference>
<proteinExistence type="predicted"/>
<protein>
    <submittedName>
        <fullName evidence="1">Uncharacterized protein</fullName>
    </submittedName>
</protein>
<evidence type="ECO:0000313" key="2">
    <source>
        <dbReference type="Proteomes" id="UP000628840"/>
    </source>
</evidence>
<dbReference type="Proteomes" id="UP000628840">
    <property type="component" value="Unassembled WGS sequence"/>
</dbReference>
<dbReference type="EMBL" id="BMPF01000009">
    <property type="protein sequence ID" value="GGL45141.1"/>
    <property type="molecule type" value="Genomic_DNA"/>
</dbReference>
<keyword evidence="2" id="KW-1185">Reference proteome</keyword>